<name>A0AAD7MVL1_9AGAR</name>
<accession>A0AAD7MVL1</accession>
<gene>
    <name evidence="1" type="ORF">DFH07DRAFT_780877</name>
</gene>
<evidence type="ECO:0000313" key="1">
    <source>
        <dbReference type="EMBL" id="KAJ7732579.1"/>
    </source>
</evidence>
<reference evidence="1" key="1">
    <citation type="submission" date="2023-03" db="EMBL/GenBank/DDBJ databases">
        <title>Massive genome expansion in bonnet fungi (Mycena s.s.) driven by repeated elements and novel gene families across ecological guilds.</title>
        <authorList>
            <consortium name="Lawrence Berkeley National Laboratory"/>
            <person name="Harder C.B."/>
            <person name="Miyauchi S."/>
            <person name="Viragh M."/>
            <person name="Kuo A."/>
            <person name="Thoen E."/>
            <person name="Andreopoulos B."/>
            <person name="Lu D."/>
            <person name="Skrede I."/>
            <person name="Drula E."/>
            <person name="Henrissat B."/>
            <person name="Morin E."/>
            <person name="Kohler A."/>
            <person name="Barry K."/>
            <person name="LaButti K."/>
            <person name="Morin E."/>
            <person name="Salamov A."/>
            <person name="Lipzen A."/>
            <person name="Mereny Z."/>
            <person name="Hegedus B."/>
            <person name="Baldrian P."/>
            <person name="Stursova M."/>
            <person name="Weitz H."/>
            <person name="Taylor A."/>
            <person name="Grigoriev I.V."/>
            <person name="Nagy L.G."/>
            <person name="Martin F."/>
            <person name="Kauserud H."/>
        </authorList>
    </citation>
    <scope>NUCLEOTIDE SEQUENCE</scope>
    <source>
        <strain evidence="1">CBHHK188m</strain>
    </source>
</reference>
<dbReference type="Proteomes" id="UP001215280">
    <property type="component" value="Unassembled WGS sequence"/>
</dbReference>
<evidence type="ECO:0008006" key="3">
    <source>
        <dbReference type="Google" id="ProtNLM"/>
    </source>
</evidence>
<keyword evidence="2" id="KW-1185">Reference proteome</keyword>
<comment type="caution">
    <text evidence="1">The sequence shown here is derived from an EMBL/GenBank/DDBJ whole genome shotgun (WGS) entry which is preliminary data.</text>
</comment>
<protein>
    <recommendedName>
        <fullName evidence="3">F-box domain-containing protein</fullName>
    </recommendedName>
</protein>
<dbReference type="AlphaFoldDB" id="A0AAD7MVL1"/>
<evidence type="ECO:0000313" key="2">
    <source>
        <dbReference type="Proteomes" id="UP001215280"/>
    </source>
</evidence>
<sequence length="367" mass="41312">MALTQQDDISTLLPNELLIQVIDAAPKADQVTLCRVSKLFHALAVPAVYGAVNLPKYTSIISFCSAVLSNASLAKCVQSINICLPTSRAKDSTWSQESSGLILDSVETLLELRHLSLDTVFLRSEHRDAILRCTFPHLLSCDIQIEEDKLHTFTSFLTRHPALTRMHVRLWRHIGNFRLDSPTPIPLLNLRHYRGPVQCLSWITTHNLREAELDWPLDKSSESSPAESLLLALQATINSDIPFVSSNYWCDDYFTEIVDFLSRNIPQTRTLQMDVFHLHDDQIAHVMSSLPRFTGLVFFAIKWAGMMPASHIWGNEAATGVTAQTCGDLCPTLEACCLGRWAWRKINGRWEAYPRADFPTLAGISWP</sequence>
<dbReference type="EMBL" id="JARJLG010000174">
    <property type="protein sequence ID" value="KAJ7732579.1"/>
    <property type="molecule type" value="Genomic_DNA"/>
</dbReference>
<organism evidence="1 2">
    <name type="scientific">Mycena maculata</name>
    <dbReference type="NCBI Taxonomy" id="230809"/>
    <lineage>
        <taxon>Eukaryota</taxon>
        <taxon>Fungi</taxon>
        <taxon>Dikarya</taxon>
        <taxon>Basidiomycota</taxon>
        <taxon>Agaricomycotina</taxon>
        <taxon>Agaricomycetes</taxon>
        <taxon>Agaricomycetidae</taxon>
        <taxon>Agaricales</taxon>
        <taxon>Marasmiineae</taxon>
        <taxon>Mycenaceae</taxon>
        <taxon>Mycena</taxon>
    </lineage>
</organism>
<proteinExistence type="predicted"/>